<dbReference type="Gene3D" id="3.40.50.300">
    <property type="entry name" value="P-loop containing nucleotide triphosphate hydrolases"/>
    <property type="match status" value="1"/>
</dbReference>
<dbReference type="OrthoDB" id="853948at2"/>
<dbReference type="InterPro" id="IPR027417">
    <property type="entry name" value="P-loop_NTPase"/>
</dbReference>
<dbReference type="EMBL" id="RPFJ01000012">
    <property type="protein sequence ID" value="RPD96205.1"/>
    <property type="molecule type" value="Genomic_DNA"/>
</dbReference>
<evidence type="ECO:0008006" key="4">
    <source>
        <dbReference type="Google" id="ProtNLM"/>
    </source>
</evidence>
<dbReference type="AlphaFoldDB" id="A0A3N4NKZ5"/>
<accession>A0A3N4NKZ5</accession>
<sequence>MKTTLDINSILVYSEENNKFFQTEFKDKLNVIYGKNTAGKSTLIQLILFAFGINDNKIKLTEILAEQIFVRLDCTIKKEQEEKKYVFIRQDETLLIKDENEKVLRFNGISSDNSAEHVKLKKYFNNLFNFNLLLESNSGISEAPIESIFLPYYVSQEVGWVYLRKSFSNLNFYKNFKEDFLDYYLGIENIIDREEKRKIEKEINRLQQQIRFYTDVKKENQDLKLANVIDQTLEGKANELISNISEKKNKLLDLENTYVSDSNKLTFLNQRLSVVSKVKRNHKNQEPGKDHCPTCTQILPSKIEDVYSFFQEENDTINLQRDLKDKIKKLQSRLNSLNKKIESHRFDIKSSYLTFNKYSENGLTLERYLDSKANIQLFEILTKQIGQLTIDLESEKEKLKEYKTDEEILIERGKKSKIFKDKYFTYNASLGLPSLDEERFYQLYEISSFPLQGVQLHLAVLSYHFAFNYLLTKTSDIHRLPFILDSVFKEDIEQGNKNKILRFINENFPKDTQTILSIADDKNVDSKIEEYKNEIFKDNAHIICIGNGTEEKALLKDNDDSQKELIENSFEILETI</sequence>
<dbReference type="SUPFAM" id="SSF52540">
    <property type="entry name" value="P-loop containing nucleoside triphosphate hydrolases"/>
    <property type="match status" value="1"/>
</dbReference>
<feature type="coiled-coil region" evidence="1">
    <location>
        <begin position="385"/>
        <end position="412"/>
    </location>
</feature>
<dbReference type="Proteomes" id="UP000270856">
    <property type="component" value="Unassembled WGS sequence"/>
</dbReference>
<gene>
    <name evidence="2" type="ORF">EGM88_10595</name>
</gene>
<protein>
    <recommendedName>
        <fullName evidence="4">Rad50/SbcC-type AAA domain-containing protein</fullName>
    </recommendedName>
</protein>
<feature type="coiled-coil region" evidence="1">
    <location>
        <begin position="189"/>
        <end position="257"/>
    </location>
</feature>
<keyword evidence="3" id="KW-1185">Reference proteome</keyword>
<name>A0A3N4NKZ5_9FLAO</name>
<evidence type="ECO:0000313" key="2">
    <source>
        <dbReference type="EMBL" id="RPD96205.1"/>
    </source>
</evidence>
<feature type="coiled-coil region" evidence="1">
    <location>
        <begin position="320"/>
        <end position="347"/>
    </location>
</feature>
<proteinExistence type="predicted"/>
<organism evidence="2 3">
    <name type="scientific">Aureibaculum marinum</name>
    <dbReference type="NCBI Taxonomy" id="2487930"/>
    <lineage>
        <taxon>Bacteria</taxon>
        <taxon>Pseudomonadati</taxon>
        <taxon>Bacteroidota</taxon>
        <taxon>Flavobacteriia</taxon>
        <taxon>Flavobacteriales</taxon>
        <taxon>Flavobacteriaceae</taxon>
        <taxon>Aureibaculum</taxon>
    </lineage>
</organism>
<comment type="caution">
    <text evidence="2">The sequence shown here is derived from an EMBL/GenBank/DDBJ whole genome shotgun (WGS) entry which is preliminary data.</text>
</comment>
<keyword evidence="1" id="KW-0175">Coiled coil</keyword>
<evidence type="ECO:0000313" key="3">
    <source>
        <dbReference type="Proteomes" id="UP000270856"/>
    </source>
</evidence>
<evidence type="ECO:0000256" key="1">
    <source>
        <dbReference type="SAM" id="Coils"/>
    </source>
</evidence>
<dbReference type="RefSeq" id="WP_123898259.1">
    <property type="nucleotide sequence ID" value="NZ_RPFJ01000012.1"/>
</dbReference>
<reference evidence="2 3" key="1">
    <citation type="submission" date="2018-11" db="EMBL/GenBank/DDBJ databases">
        <title>Aureibaculum marinum gen. nov., sp. nov., a member of the family Flavobacteriaceae isolated from the Bohai Sea.</title>
        <authorList>
            <person name="Ji X."/>
        </authorList>
    </citation>
    <scope>NUCLEOTIDE SEQUENCE [LARGE SCALE GENOMIC DNA]</scope>
    <source>
        <strain evidence="2 3">BH-SD17</strain>
    </source>
</reference>